<dbReference type="Pfam" id="PF21789">
    <property type="entry name" value="TNP-like_RNaseH_C"/>
    <property type="match status" value="1"/>
</dbReference>
<dbReference type="Proteomes" id="UP000478052">
    <property type="component" value="Unassembled WGS sequence"/>
</dbReference>
<feature type="domain" description="Transposable element P transposase-like RNase H C-terminal" evidence="2">
    <location>
        <begin position="171"/>
        <end position="205"/>
    </location>
</feature>
<reference evidence="3 4" key="1">
    <citation type="submission" date="2019-08" db="EMBL/GenBank/DDBJ databases">
        <title>Whole genome of Aphis craccivora.</title>
        <authorList>
            <person name="Voronova N.V."/>
            <person name="Shulinski R.S."/>
            <person name="Bandarenka Y.V."/>
            <person name="Zhorov D.G."/>
            <person name="Warner D."/>
        </authorList>
    </citation>
    <scope>NUCLEOTIDE SEQUENCE [LARGE SCALE GENOMIC DNA]</scope>
    <source>
        <strain evidence="3">180601</strain>
        <tissue evidence="3">Whole Body</tissue>
    </source>
</reference>
<dbReference type="Pfam" id="PF21788">
    <property type="entry name" value="TNP-like_GBD"/>
    <property type="match status" value="1"/>
</dbReference>
<organism evidence="3 4">
    <name type="scientific">Aphis craccivora</name>
    <name type="common">Cowpea aphid</name>
    <dbReference type="NCBI Taxonomy" id="307492"/>
    <lineage>
        <taxon>Eukaryota</taxon>
        <taxon>Metazoa</taxon>
        <taxon>Ecdysozoa</taxon>
        <taxon>Arthropoda</taxon>
        <taxon>Hexapoda</taxon>
        <taxon>Insecta</taxon>
        <taxon>Pterygota</taxon>
        <taxon>Neoptera</taxon>
        <taxon>Paraneoptera</taxon>
        <taxon>Hemiptera</taxon>
        <taxon>Sternorrhyncha</taxon>
        <taxon>Aphidomorpha</taxon>
        <taxon>Aphidoidea</taxon>
        <taxon>Aphididae</taxon>
        <taxon>Aphidini</taxon>
        <taxon>Aphis</taxon>
        <taxon>Aphis</taxon>
    </lineage>
</organism>
<dbReference type="OrthoDB" id="6491412at2759"/>
<name>A0A6G0Y402_APHCR</name>
<comment type="caution">
    <text evidence="3">The sequence shown here is derived from an EMBL/GenBank/DDBJ whole genome shotgun (WGS) entry which is preliminary data.</text>
</comment>
<evidence type="ECO:0008006" key="5">
    <source>
        <dbReference type="Google" id="ProtNLM"/>
    </source>
</evidence>
<evidence type="ECO:0000313" key="4">
    <source>
        <dbReference type="Proteomes" id="UP000478052"/>
    </source>
</evidence>
<gene>
    <name evidence="3" type="ORF">FWK35_00035299</name>
</gene>
<dbReference type="InterPro" id="IPR048367">
    <property type="entry name" value="TNP-like_RNaseH_C"/>
</dbReference>
<evidence type="ECO:0000313" key="3">
    <source>
        <dbReference type="EMBL" id="KAF0748816.1"/>
    </source>
</evidence>
<dbReference type="InterPro" id="IPR048366">
    <property type="entry name" value="TNP-like_GBD"/>
</dbReference>
<keyword evidence="4" id="KW-1185">Reference proteome</keyword>
<protein>
    <recommendedName>
        <fullName evidence="5">THAP-type domain-containing protein</fullName>
    </recommendedName>
</protein>
<evidence type="ECO:0000259" key="1">
    <source>
        <dbReference type="Pfam" id="PF21788"/>
    </source>
</evidence>
<dbReference type="EMBL" id="VUJU01006335">
    <property type="protein sequence ID" value="KAF0748816.1"/>
    <property type="molecule type" value="Genomic_DNA"/>
</dbReference>
<proteinExistence type="predicted"/>
<accession>A0A6G0Y402</accession>
<evidence type="ECO:0000259" key="2">
    <source>
        <dbReference type="Pfam" id="PF21789"/>
    </source>
</evidence>
<sequence>WDYLKKLYTIESEKGLRAGTKLTIRHIEYSNEKMNVRLAAQTLSKSVADALMFLKTNESYFKDVDATVQFIQYMNNAFDILNSRNQFSINPYNKPISIDTVNTYRQFTIEFTQYVEGLMFVEYRNEQRIVTKVLNSNRKTGFIGMIIDLKNAISLFEFIIKKNYMTYILTYKLSQDHIETTFSAIRSRGGYNNNPTCRQFSASYKRILVHNQIVGSIYGNCTILDSTKNLAITSTTETNTVQNNEHTMDHDYFDIVNIGNINENVSFYIAGFVARAIAKTIECENCRNMLIADKTNNTTYSQLFDQKNRGKLTASSDTVRKICLNAERC</sequence>
<dbReference type="PANTHER" id="PTHR47577">
    <property type="entry name" value="THAP DOMAIN-CONTAINING PROTEIN 6"/>
    <property type="match status" value="1"/>
</dbReference>
<dbReference type="PANTHER" id="PTHR47577:SF2">
    <property type="entry name" value="THAP DOMAIN CONTAINING 9"/>
    <property type="match status" value="1"/>
</dbReference>
<feature type="non-terminal residue" evidence="3">
    <location>
        <position position="1"/>
    </location>
</feature>
<dbReference type="AlphaFoldDB" id="A0A6G0Y402"/>
<feature type="domain" description="Transposable element P transposase-like GTP-binding insertion" evidence="1">
    <location>
        <begin position="1"/>
        <end position="93"/>
    </location>
</feature>